<name>A0A662Z791_9STAP</name>
<feature type="transmembrane region" description="Helical" evidence="8">
    <location>
        <begin position="12"/>
        <end position="35"/>
    </location>
</feature>
<evidence type="ECO:0000313" key="10">
    <source>
        <dbReference type="EMBL" id="SEW18213.1"/>
    </source>
</evidence>
<evidence type="ECO:0000256" key="6">
    <source>
        <dbReference type="ARBA" id="ARBA00023136"/>
    </source>
</evidence>
<dbReference type="PROSITE" id="PS50850">
    <property type="entry name" value="MFS"/>
    <property type="match status" value="1"/>
</dbReference>
<dbReference type="OrthoDB" id="9816041at2"/>
<proteinExistence type="inferred from homology"/>
<evidence type="ECO:0000259" key="9">
    <source>
        <dbReference type="PROSITE" id="PS50850"/>
    </source>
</evidence>
<evidence type="ECO:0000256" key="2">
    <source>
        <dbReference type="ARBA" id="ARBA00007520"/>
    </source>
</evidence>
<dbReference type="InterPro" id="IPR020846">
    <property type="entry name" value="MFS_dom"/>
</dbReference>
<feature type="transmembrane region" description="Helical" evidence="8">
    <location>
        <begin position="47"/>
        <end position="68"/>
    </location>
</feature>
<feature type="domain" description="Major facilitator superfamily (MFS) profile" evidence="9">
    <location>
        <begin position="10"/>
        <end position="150"/>
    </location>
</feature>
<sequence>MARKFGHNGIIIVVTASTFLFAFIQFLLITAYPSIMAEFDINATEVQWLTTAYLLTSIIFIPMSAYLSNTYSTKWLLIIALLFLAIGTLIGGWSPTFEVLIFSRLLQAVGAGIILPLSQTILLIIFPPEHRDVCDNVWCCGWTEPGRCHG</sequence>
<accession>A0A662Z791</accession>
<feature type="transmembrane region" description="Helical" evidence="8">
    <location>
        <begin position="105"/>
        <end position="126"/>
    </location>
</feature>
<gene>
    <name evidence="10" type="ORF">SAMN05192557_2010</name>
</gene>
<dbReference type="InterPro" id="IPR011701">
    <property type="entry name" value="MFS"/>
</dbReference>
<keyword evidence="11" id="KW-1185">Reference proteome</keyword>
<evidence type="ECO:0000256" key="8">
    <source>
        <dbReference type="SAM" id="Phobius"/>
    </source>
</evidence>
<comment type="subcellular location">
    <subcellularLocation>
        <location evidence="1">Cell membrane</location>
        <topology evidence="1">Multi-pass membrane protein</topology>
    </subcellularLocation>
</comment>
<dbReference type="Pfam" id="PF07690">
    <property type="entry name" value="MFS_1"/>
    <property type="match status" value="1"/>
</dbReference>
<dbReference type="Proteomes" id="UP000243605">
    <property type="component" value="Unassembled WGS sequence"/>
</dbReference>
<keyword evidence="3" id="KW-0813">Transport</keyword>
<evidence type="ECO:0000256" key="1">
    <source>
        <dbReference type="ARBA" id="ARBA00004651"/>
    </source>
</evidence>
<keyword evidence="5 8" id="KW-1133">Transmembrane helix</keyword>
<dbReference type="SUPFAM" id="SSF103473">
    <property type="entry name" value="MFS general substrate transporter"/>
    <property type="match status" value="1"/>
</dbReference>
<comment type="similarity">
    <text evidence="2">Belongs to the major facilitator superfamily. TCR/Tet family.</text>
</comment>
<dbReference type="GO" id="GO:0005886">
    <property type="term" value="C:plasma membrane"/>
    <property type="evidence" value="ECO:0007669"/>
    <property type="project" value="UniProtKB-SubCell"/>
</dbReference>
<evidence type="ECO:0000256" key="5">
    <source>
        <dbReference type="ARBA" id="ARBA00022989"/>
    </source>
</evidence>
<evidence type="ECO:0000313" key="11">
    <source>
        <dbReference type="Proteomes" id="UP000243605"/>
    </source>
</evidence>
<keyword evidence="6 8" id="KW-0472">Membrane</keyword>
<dbReference type="AlphaFoldDB" id="A0A662Z791"/>
<dbReference type="Gene3D" id="1.20.1250.20">
    <property type="entry name" value="MFS general substrate transporter like domains"/>
    <property type="match status" value="1"/>
</dbReference>
<dbReference type="InterPro" id="IPR036259">
    <property type="entry name" value="MFS_trans_sf"/>
</dbReference>
<dbReference type="EMBL" id="FOIT01000007">
    <property type="protein sequence ID" value="SEW18213.1"/>
    <property type="molecule type" value="Genomic_DNA"/>
</dbReference>
<evidence type="ECO:0000256" key="3">
    <source>
        <dbReference type="ARBA" id="ARBA00022448"/>
    </source>
</evidence>
<dbReference type="GO" id="GO:0022857">
    <property type="term" value="F:transmembrane transporter activity"/>
    <property type="evidence" value="ECO:0007669"/>
    <property type="project" value="InterPro"/>
</dbReference>
<dbReference type="PANTHER" id="PTHR42718">
    <property type="entry name" value="MAJOR FACILITATOR SUPERFAMILY MULTIDRUG TRANSPORTER MFSC"/>
    <property type="match status" value="1"/>
</dbReference>
<keyword evidence="4 8" id="KW-0812">Transmembrane</keyword>
<reference evidence="10 11" key="1">
    <citation type="submission" date="2016-10" db="EMBL/GenBank/DDBJ databases">
        <authorList>
            <person name="Varghese N."/>
            <person name="Submissions S."/>
        </authorList>
    </citation>
    <scope>NUCLEOTIDE SEQUENCE [LARGE SCALE GENOMIC DNA]</scope>
    <source>
        <strain evidence="10 11">IBRC-M10081</strain>
    </source>
</reference>
<evidence type="ECO:0000256" key="4">
    <source>
        <dbReference type="ARBA" id="ARBA00022692"/>
    </source>
</evidence>
<dbReference type="PANTHER" id="PTHR42718:SF9">
    <property type="entry name" value="MAJOR FACILITATOR SUPERFAMILY MULTIDRUG TRANSPORTER MFSC"/>
    <property type="match status" value="1"/>
</dbReference>
<organism evidence="10 11">
    <name type="scientific">Aliicoccus persicus</name>
    <dbReference type="NCBI Taxonomy" id="930138"/>
    <lineage>
        <taxon>Bacteria</taxon>
        <taxon>Bacillati</taxon>
        <taxon>Bacillota</taxon>
        <taxon>Bacilli</taxon>
        <taxon>Bacillales</taxon>
        <taxon>Staphylococcaceae</taxon>
        <taxon>Aliicoccus</taxon>
    </lineage>
</organism>
<protein>
    <recommendedName>
        <fullName evidence="7">Quinolone resistance protein NorB</fullName>
    </recommendedName>
</protein>
<feature type="transmembrane region" description="Helical" evidence="8">
    <location>
        <begin position="75"/>
        <end position="93"/>
    </location>
</feature>
<evidence type="ECO:0000256" key="7">
    <source>
        <dbReference type="ARBA" id="ARBA00040594"/>
    </source>
</evidence>